<dbReference type="GO" id="GO:0008270">
    <property type="term" value="F:zinc ion binding"/>
    <property type="evidence" value="ECO:0007669"/>
    <property type="project" value="TreeGrafter"/>
</dbReference>
<organism evidence="2">
    <name type="scientific">Fusarium oxysporum f. sp. melonis 26406</name>
    <dbReference type="NCBI Taxonomy" id="1089452"/>
    <lineage>
        <taxon>Eukaryota</taxon>
        <taxon>Fungi</taxon>
        <taxon>Dikarya</taxon>
        <taxon>Ascomycota</taxon>
        <taxon>Pezizomycotina</taxon>
        <taxon>Sordariomycetes</taxon>
        <taxon>Hypocreomycetidae</taxon>
        <taxon>Hypocreales</taxon>
        <taxon>Nectriaceae</taxon>
        <taxon>Fusarium</taxon>
        <taxon>Fusarium oxysporum species complex</taxon>
    </lineage>
</organism>
<evidence type="ECO:0000259" key="1">
    <source>
        <dbReference type="Pfam" id="PF17900"/>
    </source>
</evidence>
<dbReference type="SUPFAM" id="SSF63737">
    <property type="entry name" value="Leukotriene A4 hydrolase N-terminal domain"/>
    <property type="match status" value="1"/>
</dbReference>
<reference evidence="2" key="2">
    <citation type="submission" date="2012-05" db="EMBL/GenBank/DDBJ databases">
        <title>Annotation of the Genome Sequence of Fusarium oxysporum f. sp. melonis 26406.</title>
        <authorList>
            <consortium name="The Broad Institute Genomics Platform"/>
            <person name="Ma L.-J."/>
            <person name="Corby-Kistler H."/>
            <person name="Broz K."/>
            <person name="Gale L.R."/>
            <person name="Jonkers W."/>
            <person name="O'Donnell K."/>
            <person name="Ploetz R."/>
            <person name="Steinberg C."/>
            <person name="Schwartz D.C."/>
            <person name="VanEtten H."/>
            <person name="Zhou S."/>
            <person name="Young S.K."/>
            <person name="Zeng Q."/>
            <person name="Gargeya S."/>
            <person name="Fitzgerald M."/>
            <person name="Abouelleil A."/>
            <person name="Alvarado L."/>
            <person name="Chapman S.B."/>
            <person name="Gainer-Dewar J."/>
            <person name="Goldberg J."/>
            <person name="Griggs A."/>
            <person name="Gujja S."/>
            <person name="Hansen M."/>
            <person name="Howarth C."/>
            <person name="Imamovic A."/>
            <person name="Ireland A."/>
            <person name="Larimer J."/>
            <person name="McCowan C."/>
            <person name="Murphy C."/>
            <person name="Pearson M."/>
            <person name="Poon T.W."/>
            <person name="Priest M."/>
            <person name="Roberts A."/>
            <person name="Saif S."/>
            <person name="Shea T."/>
            <person name="Sykes S."/>
            <person name="Wortman J."/>
            <person name="Nusbaum C."/>
            <person name="Birren B."/>
        </authorList>
    </citation>
    <scope>NUCLEOTIDE SEQUENCE</scope>
    <source>
        <strain evidence="2">26406</strain>
    </source>
</reference>
<dbReference type="HOGENOM" id="CLU_1704298_0_0_1"/>
<dbReference type="Pfam" id="PF17900">
    <property type="entry name" value="Peptidase_M1_N"/>
    <property type="match status" value="1"/>
</dbReference>
<dbReference type="InterPro" id="IPR027268">
    <property type="entry name" value="Peptidase_M4/M1_CTD_sf"/>
</dbReference>
<dbReference type="AlphaFoldDB" id="W9Z636"/>
<proteinExistence type="predicted"/>
<dbReference type="GO" id="GO:0043171">
    <property type="term" value="P:peptide catabolic process"/>
    <property type="evidence" value="ECO:0007669"/>
    <property type="project" value="TreeGrafter"/>
</dbReference>
<dbReference type="GO" id="GO:0005737">
    <property type="term" value="C:cytoplasm"/>
    <property type="evidence" value="ECO:0007669"/>
    <property type="project" value="TreeGrafter"/>
</dbReference>
<dbReference type="GO" id="GO:0070006">
    <property type="term" value="F:metalloaminopeptidase activity"/>
    <property type="evidence" value="ECO:0007669"/>
    <property type="project" value="TreeGrafter"/>
</dbReference>
<dbReference type="Gene3D" id="2.60.40.1730">
    <property type="entry name" value="tricorn interacting facor f3 domain"/>
    <property type="match status" value="1"/>
</dbReference>
<dbReference type="InterPro" id="IPR045357">
    <property type="entry name" value="Aminopeptidase_N-like_N"/>
</dbReference>
<dbReference type="PANTHER" id="PTHR11533">
    <property type="entry name" value="PROTEASE M1 ZINC METALLOPROTEASE"/>
    <property type="match status" value="1"/>
</dbReference>
<protein>
    <recommendedName>
        <fullName evidence="1">Aminopeptidase N-like N-terminal domain-containing protein</fullName>
    </recommendedName>
</protein>
<accession>W9Z636</accession>
<dbReference type="VEuPathDB" id="FungiDB:FOMG_16082"/>
<reference evidence="2" key="1">
    <citation type="submission" date="2012-04" db="EMBL/GenBank/DDBJ databases">
        <title>The Genome Sequence of Fusarium oxysporum melonis.</title>
        <authorList>
            <consortium name="The Broad Institute Genome Sequencing Platform"/>
            <person name="Ma L.-J."/>
            <person name="Gale L.R."/>
            <person name="Schwartz D.C."/>
            <person name="Zhou S."/>
            <person name="Corby-Kistler H."/>
            <person name="Young S.K."/>
            <person name="Zeng Q."/>
            <person name="Gargeya S."/>
            <person name="Fitzgerald M."/>
            <person name="Haas B."/>
            <person name="Abouelleil A."/>
            <person name="Alvarado L."/>
            <person name="Arachchi H.M."/>
            <person name="Berlin A."/>
            <person name="Brown A."/>
            <person name="Chapman S.B."/>
            <person name="Chen Z."/>
            <person name="Dunbar C."/>
            <person name="Freedman E."/>
            <person name="Gearin G."/>
            <person name="Goldberg J."/>
            <person name="Griggs A."/>
            <person name="Gujja S."/>
            <person name="Heiman D."/>
            <person name="Howarth C."/>
            <person name="Larson L."/>
            <person name="Lui A."/>
            <person name="MacDonald P.J.P."/>
            <person name="Montmayeur A."/>
            <person name="Murphy C."/>
            <person name="Neiman D."/>
            <person name="Pearson M."/>
            <person name="Priest M."/>
            <person name="Roberts A."/>
            <person name="Saif S."/>
            <person name="Shea T."/>
            <person name="Shenoy N."/>
            <person name="Sisk P."/>
            <person name="Stolte C."/>
            <person name="Sykes S."/>
            <person name="Wortman J."/>
            <person name="Nusbaum C."/>
            <person name="Birren B."/>
        </authorList>
    </citation>
    <scope>NUCLEOTIDE SEQUENCE</scope>
    <source>
        <strain evidence="2">26406</strain>
    </source>
</reference>
<gene>
    <name evidence="2" type="ORF">FOMG_16082</name>
</gene>
<dbReference type="GO" id="GO:0042277">
    <property type="term" value="F:peptide binding"/>
    <property type="evidence" value="ECO:0007669"/>
    <property type="project" value="TreeGrafter"/>
</dbReference>
<dbReference type="OrthoDB" id="10031169at2759"/>
<dbReference type="PANTHER" id="PTHR11533:SF174">
    <property type="entry name" value="PUROMYCIN-SENSITIVE AMINOPEPTIDASE-RELATED"/>
    <property type="match status" value="1"/>
</dbReference>
<dbReference type="SUPFAM" id="SSF55486">
    <property type="entry name" value="Metalloproteases ('zincins'), catalytic domain"/>
    <property type="match status" value="1"/>
</dbReference>
<dbReference type="Proteomes" id="UP000030703">
    <property type="component" value="Unassembled WGS sequence"/>
</dbReference>
<dbReference type="Gene3D" id="1.10.390.10">
    <property type="entry name" value="Neutral Protease Domain 2"/>
    <property type="match status" value="1"/>
</dbReference>
<dbReference type="EMBL" id="JH659350">
    <property type="protein sequence ID" value="EXK27259.1"/>
    <property type="molecule type" value="Genomic_DNA"/>
</dbReference>
<name>W9Z636_FUSOX</name>
<dbReference type="InterPro" id="IPR042097">
    <property type="entry name" value="Aminopeptidase_N-like_N_sf"/>
</dbReference>
<dbReference type="GO" id="GO:0016020">
    <property type="term" value="C:membrane"/>
    <property type="evidence" value="ECO:0007669"/>
    <property type="project" value="TreeGrafter"/>
</dbReference>
<sequence length="154" mass="17649">MEKKERLLLPASVKPVSYEIMLDPDFDEEKFKGHFKAFPCSDEPSIKAEFIYSIVVDESFITASDMAVEKSETFSSSKKLEPFKKNISKPTYASKDLMDTKFFDRLRIYLRRHEFQSTESHGFWGAWKKATGESITATMSAWTKEPGSPVLRAS</sequence>
<dbReference type="InterPro" id="IPR050344">
    <property type="entry name" value="Peptidase_M1_aminopeptidases"/>
</dbReference>
<evidence type="ECO:0000313" key="2">
    <source>
        <dbReference type="EMBL" id="EXK27259.1"/>
    </source>
</evidence>
<feature type="domain" description="Aminopeptidase N-like N-terminal" evidence="1">
    <location>
        <begin position="36"/>
        <end position="92"/>
    </location>
</feature>